<proteinExistence type="predicted"/>
<feature type="non-terminal residue" evidence="1">
    <location>
        <position position="1"/>
    </location>
</feature>
<dbReference type="Proteomes" id="UP000780801">
    <property type="component" value="Unassembled WGS sequence"/>
</dbReference>
<reference evidence="1" key="1">
    <citation type="journal article" date="2020" name="Fungal Divers.">
        <title>Resolving the Mortierellaceae phylogeny through synthesis of multi-gene phylogenetics and phylogenomics.</title>
        <authorList>
            <person name="Vandepol N."/>
            <person name="Liber J."/>
            <person name="Desiro A."/>
            <person name="Na H."/>
            <person name="Kennedy M."/>
            <person name="Barry K."/>
            <person name="Grigoriev I.V."/>
            <person name="Miller A.N."/>
            <person name="O'Donnell K."/>
            <person name="Stajich J.E."/>
            <person name="Bonito G."/>
        </authorList>
    </citation>
    <scope>NUCLEOTIDE SEQUENCE</scope>
    <source>
        <strain evidence="1">KOD1015</strain>
    </source>
</reference>
<name>A0A9P6FJD4_9FUNG</name>
<organism evidence="1 2">
    <name type="scientific">Lunasporangiospora selenospora</name>
    <dbReference type="NCBI Taxonomy" id="979761"/>
    <lineage>
        <taxon>Eukaryota</taxon>
        <taxon>Fungi</taxon>
        <taxon>Fungi incertae sedis</taxon>
        <taxon>Mucoromycota</taxon>
        <taxon>Mortierellomycotina</taxon>
        <taxon>Mortierellomycetes</taxon>
        <taxon>Mortierellales</taxon>
        <taxon>Mortierellaceae</taxon>
        <taxon>Lunasporangiospora</taxon>
    </lineage>
</organism>
<gene>
    <name evidence="1" type="ORF">BGW38_008560</name>
</gene>
<feature type="non-terminal residue" evidence="1">
    <location>
        <position position="69"/>
    </location>
</feature>
<protein>
    <submittedName>
        <fullName evidence="1">Uncharacterized protein</fullName>
    </submittedName>
</protein>
<evidence type="ECO:0000313" key="2">
    <source>
        <dbReference type="Proteomes" id="UP000780801"/>
    </source>
</evidence>
<dbReference type="EMBL" id="JAABOA010005936">
    <property type="protein sequence ID" value="KAF9572005.1"/>
    <property type="molecule type" value="Genomic_DNA"/>
</dbReference>
<keyword evidence="2" id="KW-1185">Reference proteome</keyword>
<sequence>CSDIPRVPRDRSSCEAILPTISLIATSSPKNESCLSKWCSLQDARPLLTFLRSVCVIPAMRSSSRLLST</sequence>
<comment type="caution">
    <text evidence="1">The sequence shown here is derived from an EMBL/GenBank/DDBJ whole genome shotgun (WGS) entry which is preliminary data.</text>
</comment>
<dbReference type="AlphaFoldDB" id="A0A9P6FJD4"/>
<evidence type="ECO:0000313" key="1">
    <source>
        <dbReference type="EMBL" id="KAF9572005.1"/>
    </source>
</evidence>
<accession>A0A9P6FJD4</accession>